<evidence type="ECO:0000313" key="10">
    <source>
        <dbReference type="Proteomes" id="UP000270296"/>
    </source>
</evidence>
<evidence type="ECO:0000256" key="5">
    <source>
        <dbReference type="ARBA" id="ARBA00023180"/>
    </source>
</evidence>
<sequence length="264" mass="30360">MLIMWDRNDPFANNNDGIVIEAALMDFIEIHCPFHNHHHHHRDGQRPEYSVIYMVSRYGYENCILHEEQPVGQCTSPHIRTTIRLTLREFTPLPNGLEFKPGESFYFICTPSQATSDGTMSGLHQRSGGLCREENMRMVLHVLPDFDLANVVPHYMRHMSPKFHLPPLVKNGQDLQWKTADVKDDDNQLEKLEEPTADRHGDKFPTINTVRQRATVSNGVLSRSTYDVSPNLNDVQQAKLQISLIDDPHSKPLILYEIHEGNFI</sequence>
<dbReference type="InterPro" id="IPR008972">
    <property type="entry name" value="Cupredoxin"/>
</dbReference>
<feature type="domain" description="Ephrin RBD" evidence="8">
    <location>
        <begin position="1"/>
        <end position="142"/>
    </location>
</feature>
<dbReference type="OrthoDB" id="6250301at2759"/>
<dbReference type="GO" id="GO:0007411">
    <property type="term" value="P:axon guidance"/>
    <property type="evidence" value="ECO:0007669"/>
    <property type="project" value="TreeGrafter"/>
</dbReference>
<evidence type="ECO:0000256" key="3">
    <source>
        <dbReference type="ARBA" id="ARBA00023136"/>
    </source>
</evidence>
<protein>
    <submittedName>
        <fullName evidence="11">Ephrin RBD domain-containing protein</fullName>
    </submittedName>
</protein>
<dbReference type="Gene3D" id="2.60.40.420">
    <property type="entry name" value="Cupredoxins - blue copper proteins"/>
    <property type="match status" value="1"/>
</dbReference>
<keyword evidence="5" id="KW-0325">Glycoprotein</keyword>
<dbReference type="Pfam" id="PF00812">
    <property type="entry name" value="Ephrin"/>
    <property type="match status" value="1"/>
</dbReference>
<keyword evidence="2" id="KW-0732">Signal</keyword>
<comment type="subcellular location">
    <subcellularLocation>
        <location evidence="1">Membrane</location>
    </subcellularLocation>
</comment>
<dbReference type="WBParaSite" id="SBAD_0001064801-mRNA-1">
    <property type="protein sequence ID" value="SBAD_0001064801-mRNA-1"/>
    <property type="gene ID" value="SBAD_0001064801"/>
</dbReference>
<comment type="similarity">
    <text evidence="6 7">Belongs to the ephrin family.</text>
</comment>
<evidence type="ECO:0000313" key="11">
    <source>
        <dbReference type="WBParaSite" id="SBAD_0001064801-mRNA-1"/>
    </source>
</evidence>
<gene>
    <name evidence="9" type="ORF">SBAD_LOCUS10284</name>
</gene>
<dbReference type="PANTHER" id="PTHR11304:SF29">
    <property type="entry name" value="EPHRIN"/>
    <property type="match status" value="1"/>
</dbReference>
<dbReference type="PRINTS" id="PR01347">
    <property type="entry name" value="EPHRIN"/>
</dbReference>
<evidence type="ECO:0000256" key="6">
    <source>
        <dbReference type="PROSITE-ProRule" id="PRU00884"/>
    </source>
</evidence>
<evidence type="ECO:0000256" key="4">
    <source>
        <dbReference type="ARBA" id="ARBA00023157"/>
    </source>
</evidence>
<proteinExistence type="inferred from homology"/>
<dbReference type="AlphaFoldDB" id="A0A183J336"/>
<dbReference type="GO" id="GO:0048013">
    <property type="term" value="P:ephrin receptor signaling pathway"/>
    <property type="evidence" value="ECO:0007669"/>
    <property type="project" value="TreeGrafter"/>
</dbReference>
<dbReference type="InterPro" id="IPR001799">
    <property type="entry name" value="Ephrin_RBD"/>
</dbReference>
<accession>A0A183J336</accession>
<dbReference type="EMBL" id="UZAM01013864">
    <property type="protein sequence ID" value="VDP30530.1"/>
    <property type="molecule type" value="Genomic_DNA"/>
</dbReference>
<reference evidence="9 10" key="2">
    <citation type="submission" date="2018-11" db="EMBL/GenBank/DDBJ databases">
        <authorList>
            <consortium name="Pathogen Informatics"/>
        </authorList>
    </citation>
    <scope>NUCLEOTIDE SEQUENCE [LARGE SCALE GENOMIC DNA]</scope>
</reference>
<keyword evidence="4" id="KW-1015">Disulfide bond</keyword>
<dbReference type="InterPro" id="IPR031328">
    <property type="entry name" value="Ephrin"/>
</dbReference>
<dbReference type="PANTHER" id="PTHR11304">
    <property type="entry name" value="EPHRIN"/>
    <property type="match status" value="1"/>
</dbReference>
<comment type="caution">
    <text evidence="6">Lacks conserved residue(s) required for the propagation of feature annotation.</text>
</comment>
<evidence type="ECO:0000313" key="9">
    <source>
        <dbReference type="EMBL" id="VDP30530.1"/>
    </source>
</evidence>
<evidence type="ECO:0000256" key="1">
    <source>
        <dbReference type="ARBA" id="ARBA00004370"/>
    </source>
</evidence>
<organism evidence="11">
    <name type="scientific">Soboliphyme baturini</name>
    <dbReference type="NCBI Taxonomy" id="241478"/>
    <lineage>
        <taxon>Eukaryota</taxon>
        <taxon>Metazoa</taxon>
        <taxon>Ecdysozoa</taxon>
        <taxon>Nematoda</taxon>
        <taxon>Enoplea</taxon>
        <taxon>Dorylaimia</taxon>
        <taxon>Dioctophymatida</taxon>
        <taxon>Dioctophymatoidea</taxon>
        <taxon>Soboliphymatidae</taxon>
        <taxon>Soboliphyme</taxon>
    </lineage>
</organism>
<keyword evidence="3 7" id="KW-0472">Membrane</keyword>
<dbReference type="GO" id="GO:0046875">
    <property type="term" value="F:ephrin receptor binding"/>
    <property type="evidence" value="ECO:0007669"/>
    <property type="project" value="TreeGrafter"/>
</dbReference>
<evidence type="ECO:0000259" key="8">
    <source>
        <dbReference type="PROSITE" id="PS51551"/>
    </source>
</evidence>
<keyword evidence="10" id="KW-1185">Reference proteome</keyword>
<dbReference type="PROSITE" id="PS51551">
    <property type="entry name" value="EPHRIN_RBD_2"/>
    <property type="match status" value="1"/>
</dbReference>
<dbReference type="GO" id="GO:0005886">
    <property type="term" value="C:plasma membrane"/>
    <property type="evidence" value="ECO:0007669"/>
    <property type="project" value="TreeGrafter"/>
</dbReference>
<evidence type="ECO:0000256" key="7">
    <source>
        <dbReference type="RuleBase" id="RU004375"/>
    </source>
</evidence>
<dbReference type="SUPFAM" id="SSF49503">
    <property type="entry name" value="Cupredoxins"/>
    <property type="match status" value="1"/>
</dbReference>
<reference evidence="11" key="1">
    <citation type="submission" date="2016-06" db="UniProtKB">
        <authorList>
            <consortium name="WormBaseParasite"/>
        </authorList>
    </citation>
    <scope>IDENTIFICATION</scope>
</reference>
<dbReference type="Proteomes" id="UP000270296">
    <property type="component" value="Unassembled WGS sequence"/>
</dbReference>
<name>A0A183J336_9BILA</name>
<evidence type="ECO:0000256" key="2">
    <source>
        <dbReference type="ARBA" id="ARBA00022729"/>
    </source>
</evidence>